<dbReference type="Proteomes" id="UP000177907">
    <property type="component" value="Unassembled WGS sequence"/>
</dbReference>
<organism evidence="2 3">
    <name type="scientific">Candidatus Magasanikbacteria bacterium RIFOXYC2_FULL_42_28</name>
    <dbReference type="NCBI Taxonomy" id="1798704"/>
    <lineage>
        <taxon>Bacteria</taxon>
        <taxon>Candidatus Magasanikiibacteriota</taxon>
    </lineage>
</organism>
<dbReference type="Pfam" id="PF13475">
    <property type="entry name" value="DUF4116"/>
    <property type="match status" value="1"/>
</dbReference>
<evidence type="ECO:0000313" key="3">
    <source>
        <dbReference type="Proteomes" id="UP000177907"/>
    </source>
</evidence>
<dbReference type="EMBL" id="MFQZ01000010">
    <property type="protein sequence ID" value="OGH87579.1"/>
    <property type="molecule type" value="Genomic_DNA"/>
</dbReference>
<name>A0A1F6NUI0_9BACT</name>
<feature type="domain" description="DUF4116" evidence="1">
    <location>
        <begin position="115"/>
        <end position="163"/>
    </location>
</feature>
<sequence length="204" mass="23701">MEKFNPSNPKYKKVADLPRARREKFVDVETGGFVRKSADEIFFEAEKEAVRNEDVVVHEYGRRLPRENNPQDILQEQAVDLENYRKAILTNPKKYFWLSDDKREQFFRGDDFLDDKEVMMQVLKHVRDAGIIRKLSPRLQQDREVILAALRGPLSNGDNFYSYSGGIHHEFKAAQLVPQDMLDDPEIKKAIDEYDTPDDLPGSA</sequence>
<reference evidence="2 3" key="1">
    <citation type="journal article" date="2016" name="Nat. Commun.">
        <title>Thousands of microbial genomes shed light on interconnected biogeochemical processes in an aquifer system.</title>
        <authorList>
            <person name="Anantharaman K."/>
            <person name="Brown C.T."/>
            <person name="Hug L.A."/>
            <person name="Sharon I."/>
            <person name="Castelle C.J."/>
            <person name="Probst A.J."/>
            <person name="Thomas B.C."/>
            <person name="Singh A."/>
            <person name="Wilkins M.J."/>
            <person name="Karaoz U."/>
            <person name="Brodie E.L."/>
            <person name="Williams K.H."/>
            <person name="Hubbard S.S."/>
            <person name="Banfield J.F."/>
        </authorList>
    </citation>
    <scope>NUCLEOTIDE SEQUENCE [LARGE SCALE GENOMIC DNA]</scope>
</reference>
<gene>
    <name evidence="2" type="ORF">A3J93_03585</name>
</gene>
<evidence type="ECO:0000313" key="2">
    <source>
        <dbReference type="EMBL" id="OGH87579.1"/>
    </source>
</evidence>
<protein>
    <recommendedName>
        <fullName evidence="1">DUF4116 domain-containing protein</fullName>
    </recommendedName>
</protein>
<comment type="caution">
    <text evidence="2">The sequence shown here is derived from an EMBL/GenBank/DDBJ whole genome shotgun (WGS) entry which is preliminary data.</text>
</comment>
<evidence type="ECO:0000259" key="1">
    <source>
        <dbReference type="Pfam" id="PF13475"/>
    </source>
</evidence>
<dbReference type="InterPro" id="IPR025197">
    <property type="entry name" value="DUF4116"/>
</dbReference>
<proteinExistence type="predicted"/>
<dbReference type="STRING" id="1798704.A3J93_03585"/>
<accession>A0A1F6NUI0</accession>
<dbReference type="AlphaFoldDB" id="A0A1F6NUI0"/>